<name>E9I5I9_DAPPU</name>
<dbReference type="AlphaFoldDB" id="E9I5I9"/>
<proteinExistence type="predicted"/>
<reference evidence="1 2" key="1">
    <citation type="journal article" date="2011" name="Science">
        <title>The ecoresponsive genome of Daphnia pulex.</title>
        <authorList>
            <person name="Colbourne J.K."/>
            <person name="Pfrender M.E."/>
            <person name="Gilbert D."/>
            <person name="Thomas W.K."/>
            <person name="Tucker A."/>
            <person name="Oakley T.H."/>
            <person name="Tokishita S."/>
            <person name="Aerts A."/>
            <person name="Arnold G.J."/>
            <person name="Basu M.K."/>
            <person name="Bauer D.J."/>
            <person name="Caceres C.E."/>
            <person name="Carmel L."/>
            <person name="Casola C."/>
            <person name="Choi J.H."/>
            <person name="Detter J.C."/>
            <person name="Dong Q."/>
            <person name="Dusheyko S."/>
            <person name="Eads B.D."/>
            <person name="Frohlich T."/>
            <person name="Geiler-Samerotte K.A."/>
            <person name="Gerlach D."/>
            <person name="Hatcher P."/>
            <person name="Jogdeo S."/>
            <person name="Krijgsveld J."/>
            <person name="Kriventseva E.V."/>
            <person name="Kultz D."/>
            <person name="Laforsch C."/>
            <person name="Lindquist E."/>
            <person name="Lopez J."/>
            <person name="Manak J.R."/>
            <person name="Muller J."/>
            <person name="Pangilinan J."/>
            <person name="Patwardhan R.P."/>
            <person name="Pitluck S."/>
            <person name="Pritham E.J."/>
            <person name="Rechtsteiner A."/>
            <person name="Rho M."/>
            <person name="Rogozin I.B."/>
            <person name="Sakarya O."/>
            <person name="Salamov A."/>
            <person name="Schaack S."/>
            <person name="Shapiro H."/>
            <person name="Shiga Y."/>
            <person name="Skalitzky C."/>
            <person name="Smith Z."/>
            <person name="Souvorov A."/>
            <person name="Sung W."/>
            <person name="Tang Z."/>
            <person name="Tsuchiya D."/>
            <person name="Tu H."/>
            <person name="Vos H."/>
            <person name="Wang M."/>
            <person name="Wolf Y.I."/>
            <person name="Yamagata H."/>
            <person name="Yamada T."/>
            <person name="Ye Y."/>
            <person name="Shaw J.R."/>
            <person name="Andrews J."/>
            <person name="Crease T.J."/>
            <person name="Tang H."/>
            <person name="Lucas S.M."/>
            <person name="Robertson H.M."/>
            <person name="Bork P."/>
            <person name="Koonin E.V."/>
            <person name="Zdobnov E.M."/>
            <person name="Grigoriev I.V."/>
            <person name="Lynch M."/>
            <person name="Boore J.L."/>
        </authorList>
    </citation>
    <scope>NUCLEOTIDE SEQUENCE [LARGE SCALE GENOMIC DNA]</scope>
</reference>
<gene>
    <name evidence="1" type="ORF">DAPPUDRAFT_341704</name>
</gene>
<dbReference type="HOGENOM" id="CLU_1393299_0_0_1"/>
<dbReference type="PhylomeDB" id="E9I5I9"/>
<organism evidence="1 2">
    <name type="scientific">Daphnia pulex</name>
    <name type="common">Water flea</name>
    <dbReference type="NCBI Taxonomy" id="6669"/>
    <lineage>
        <taxon>Eukaryota</taxon>
        <taxon>Metazoa</taxon>
        <taxon>Ecdysozoa</taxon>
        <taxon>Arthropoda</taxon>
        <taxon>Crustacea</taxon>
        <taxon>Branchiopoda</taxon>
        <taxon>Diplostraca</taxon>
        <taxon>Cladocera</taxon>
        <taxon>Anomopoda</taxon>
        <taxon>Daphniidae</taxon>
        <taxon>Daphnia</taxon>
    </lineage>
</organism>
<dbReference type="KEGG" id="dpx:DAPPUDRAFT_341704"/>
<sequence length="196" mass="22842">MSFKKKNFEMKKKLRNVQKRLMKTAATSDAPEETFTVSVKAIQDRLEELKKNQAVFYAPEVIPYTGSFPIKESVKISVKEKCKKPEKGILEFFKELYPYSNFFELHKKTHKESTIGNKLKIVMDPKELKEIRGAMKTIYPRMKCDRDGRLSSTVETKITAKLNRKMSPKNTVWLQGYHSLVKEKLGFCYDSSRCCH</sequence>
<accession>E9I5I9</accession>
<dbReference type="OrthoDB" id="10677601at2759"/>
<dbReference type="EMBL" id="GL735675">
    <property type="protein sequence ID" value="EFX60741.1"/>
    <property type="molecule type" value="Genomic_DNA"/>
</dbReference>
<evidence type="ECO:0000313" key="1">
    <source>
        <dbReference type="EMBL" id="EFX60741.1"/>
    </source>
</evidence>
<feature type="non-terminal residue" evidence="1">
    <location>
        <position position="1"/>
    </location>
</feature>
<evidence type="ECO:0000313" key="2">
    <source>
        <dbReference type="Proteomes" id="UP000000305"/>
    </source>
</evidence>
<dbReference type="InParanoid" id="E9I5I9"/>
<dbReference type="Proteomes" id="UP000000305">
    <property type="component" value="Unassembled WGS sequence"/>
</dbReference>
<keyword evidence="2" id="KW-1185">Reference proteome</keyword>
<protein>
    <submittedName>
        <fullName evidence="1">Uncharacterized protein</fullName>
    </submittedName>
</protein>